<dbReference type="KEGG" id="cdep:91087126"/>
<name>A0A1E3IB43_9TREE</name>
<sequence length="500" mass="56931">MSCPNTNKNVPVFPHTWKEIVNGSIEEDFSEIALSTLRSLIREDFIPPIEHIQFVLHCASCPPAGIDPDLPISILNRLLSFHSPGAFADCIPCYPSNCSMHKMRQGSLPQWLQWDYKRSGPHRAVYESMKRCLTLGIWGLLYVNQEDYEEETRERESRKERSKAKEEQQGYVEESPLKTGYRHNVNRDVDLEDSTAGERTISSQGWLLLEWLVAVWERDALEKSYSGQEGQLTFSPIFLQQLPRSPGMLQRDDAMVPLRIIRDAFQLPENGDAARRREVAVRLLNLLLSAAIYLSEPIPQSPPKPLIPSISSFHPSSLLSSLIHTFSPLPSLFFIYSAPFLAKHISYRPLAHVYTLLIEEWAGLGKKKGEERQKLKRKRKASGEINDFEQGWNGLNAPTLIYLCTGVLSLKPLHESSDTIYKVNFIKLSLLTVLLSHPDYLSSQSTPDIISRLKAEQEWRNDIIKSLKVPKEIESGEPEAAKNIERVSRMVGILLRRLIP</sequence>
<evidence type="ECO:0000256" key="1">
    <source>
        <dbReference type="SAM" id="MobiDB-lite"/>
    </source>
</evidence>
<proteinExistence type="predicted"/>
<dbReference type="Proteomes" id="UP000094043">
    <property type="component" value="Chromosome 3"/>
</dbReference>
<evidence type="ECO:0000313" key="2">
    <source>
        <dbReference type="EMBL" id="WVN87722.1"/>
    </source>
</evidence>
<reference evidence="2" key="3">
    <citation type="submission" date="2024-01" db="EMBL/GenBank/DDBJ databases">
        <authorList>
            <person name="Coelho M.A."/>
            <person name="David-Palma M."/>
            <person name="Shea T."/>
            <person name="Sun S."/>
            <person name="Cuomo C.A."/>
            <person name="Heitman J."/>
        </authorList>
    </citation>
    <scope>NUCLEOTIDE SEQUENCE</scope>
    <source>
        <strain evidence="2">CBS 7841</strain>
    </source>
</reference>
<protein>
    <submittedName>
        <fullName evidence="2">Uncharacterized protein</fullName>
    </submittedName>
</protein>
<reference evidence="2" key="1">
    <citation type="submission" date="2016-06" db="EMBL/GenBank/DDBJ databases">
        <authorList>
            <person name="Cuomo C."/>
            <person name="Litvintseva A."/>
            <person name="Heitman J."/>
            <person name="Chen Y."/>
            <person name="Sun S."/>
            <person name="Springer D."/>
            <person name="Dromer F."/>
            <person name="Young S."/>
            <person name="Zeng Q."/>
            <person name="Chapman S."/>
            <person name="Gujja S."/>
            <person name="Saif S."/>
            <person name="Birren B."/>
        </authorList>
    </citation>
    <scope>NUCLEOTIDE SEQUENCE</scope>
    <source>
        <strain evidence="2">CBS 7841</strain>
    </source>
</reference>
<dbReference type="AlphaFoldDB" id="A0A1E3IB43"/>
<dbReference type="VEuPathDB" id="FungiDB:L203_04719"/>
<feature type="compositionally biased region" description="Basic and acidic residues" evidence="1">
    <location>
        <begin position="152"/>
        <end position="168"/>
    </location>
</feature>
<reference evidence="2" key="2">
    <citation type="journal article" date="2022" name="Elife">
        <title>Obligate sexual reproduction of a homothallic fungus closely related to the Cryptococcus pathogenic species complex.</title>
        <authorList>
            <person name="Passer A.R."/>
            <person name="Clancey S.A."/>
            <person name="Shea T."/>
            <person name="David-Palma M."/>
            <person name="Averette A.F."/>
            <person name="Boekhout T."/>
            <person name="Porcel B.M."/>
            <person name="Nowrousian M."/>
            <person name="Cuomo C.A."/>
            <person name="Sun S."/>
            <person name="Heitman J."/>
            <person name="Coelho M.A."/>
        </authorList>
    </citation>
    <scope>NUCLEOTIDE SEQUENCE</scope>
    <source>
        <strain evidence="2">CBS 7841</strain>
    </source>
</reference>
<gene>
    <name evidence="2" type="ORF">L203_102915</name>
</gene>
<feature type="region of interest" description="Disordered" evidence="1">
    <location>
        <begin position="152"/>
        <end position="173"/>
    </location>
</feature>
<dbReference type="EMBL" id="CP143786">
    <property type="protein sequence ID" value="WVN87722.1"/>
    <property type="molecule type" value="Genomic_DNA"/>
</dbReference>
<dbReference type="GeneID" id="91087126"/>
<dbReference type="OrthoDB" id="2576230at2759"/>
<keyword evidence="3" id="KW-1185">Reference proteome</keyword>
<dbReference type="RefSeq" id="XP_066068422.1">
    <property type="nucleotide sequence ID" value="XM_066212325.1"/>
</dbReference>
<evidence type="ECO:0000313" key="3">
    <source>
        <dbReference type="Proteomes" id="UP000094043"/>
    </source>
</evidence>
<accession>A0A1E3IB43</accession>
<organism evidence="2 3">
    <name type="scientific">Cryptococcus depauperatus CBS 7841</name>
    <dbReference type="NCBI Taxonomy" id="1295531"/>
    <lineage>
        <taxon>Eukaryota</taxon>
        <taxon>Fungi</taxon>
        <taxon>Dikarya</taxon>
        <taxon>Basidiomycota</taxon>
        <taxon>Agaricomycotina</taxon>
        <taxon>Tremellomycetes</taxon>
        <taxon>Tremellales</taxon>
        <taxon>Cryptococcaceae</taxon>
        <taxon>Cryptococcus</taxon>
    </lineage>
</organism>